<reference evidence="3" key="1">
    <citation type="journal article" date="2019" name="Int. J. Syst. Evol. Microbiol.">
        <title>The Global Catalogue of Microorganisms (GCM) 10K type strain sequencing project: providing services to taxonomists for standard genome sequencing and annotation.</title>
        <authorList>
            <consortium name="The Broad Institute Genomics Platform"/>
            <consortium name="The Broad Institute Genome Sequencing Center for Infectious Disease"/>
            <person name="Wu L."/>
            <person name="Ma J."/>
        </authorList>
    </citation>
    <scope>NUCLEOTIDE SEQUENCE [LARGE SCALE GENOMIC DNA]</scope>
    <source>
        <strain evidence="3">KCTC 52473</strain>
    </source>
</reference>
<organism evidence="2 3">
    <name type="scientific">Agaribacter flavus</name>
    <dbReference type="NCBI Taxonomy" id="1902781"/>
    <lineage>
        <taxon>Bacteria</taxon>
        <taxon>Pseudomonadati</taxon>
        <taxon>Pseudomonadota</taxon>
        <taxon>Gammaproteobacteria</taxon>
        <taxon>Alteromonadales</taxon>
        <taxon>Alteromonadaceae</taxon>
        <taxon>Agaribacter</taxon>
    </lineage>
</organism>
<gene>
    <name evidence="2" type="ORF">ACFOHL_02755</name>
</gene>
<dbReference type="RefSeq" id="WP_376918671.1">
    <property type="nucleotide sequence ID" value="NZ_JBHRSW010000005.1"/>
</dbReference>
<sequence length="410" mass="45651">MHYSCKMLIILVATTFANTSNAKDLVNINDFPSWFKESMAREASLTETSKLKIESLVIEGEVLGSYKLGEKGDDFWYYTVDIGSAYPVECYVFTSYDGAATSLNAIVEAALSNTQELNKKSLSSRFTYGLDTGVINSSPYITFDVLYNLGEGNEKVAGVIKSLVSENNGILRMCLHNEIGYRDTFLKTFESFVTTMDQRSNDSFFEATYKLIVNNLPMGYVQEIYAVDVDGDIAIENRTALIAPVDANTVSTNDVVRSAWSSPDGSLINANEYSLQNGNVNFQFSIQYIDDSWQVEGTLQGKEIKKTLEYNEWLLSAYGSYVSLENLKASEDTSTELYMWSPAADPSNAIPVKLSQLPENKNANFEIDMGPIVMQFLADQDNIFRKGTLQQGPMTMQMSLIHAKGKPKLP</sequence>
<evidence type="ECO:0000256" key="1">
    <source>
        <dbReference type="SAM" id="SignalP"/>
    </source>
</evidence>
<evidence type="ECO:0008006" key="4">
    <source>
        <dbReference type="Google" id="ProtNLM"/>
    </source>
</evidence>
<protein>
    <recommendedName>
        <fullName evidence="4">Lipoprotein</fullName>
    </recommendedName>
</protein>
<evidence type="ECO:0000313" key="3">
    <source>
        <dbReference type="Proteomes" id="UP001595478"/>
    </source>
</evidence>
<comment type="caution">
    <text evidence="2">The sequence shown here is derived from an EMBL/GenBank/DDBJ whole genome shotgun (WGS) entry which is preliminary data.</text>
</comment>
<accession>A0ABV7FNW3</accession>
<name>A0ABV7FNW3_9ALTE</name>
<feature type="chain" id="PRO_5046634052" description="Lipoprotein" evidence="1">
    <location>
        <begin position="23"/>
        <end position="410"/>
    </location>
</feature>
<proteinExistence type="predicted"/>
<feature type="signal peptide" evidence="1">
    <location>
        <begin position="1"/>
        <end position="22"/>
    </location>
</feature>
<dbReference type="Proteomes" id="UP001595478">
    <property type="component" value="Unassembled WGS sequence"/>
</dbReference>
<keyword evidence="3" id="KW-1185">Reference proteome</keyword>
<evidence type="ECO:0000313" key="2">
    <source>
        <dbReference type="EMBL" id="MFC3120532.1"/>
    </source>
</evidence>
<dbReference type="EMBL" id="JBHRSW010000005">
    <property type="protein sequence ID" value="MFC3120532.1"/>
    <property type="molecule type" value="Genomic_DNA"/>
</dbReference>
<keyword evidence="1" id="KW-0732">Signal</keyword>